<dbReference type="PROSITE" id="PS50088">
    <property type="entry name" value="ANK_REPEAT"/>
    <property type="match status" value="3"/>
</dbReference>
<name>B0W486_CULQU</name>
<dbReference type="SUPFAM" id="SSF48403">
    <property type="entry name" value="Ankyrin repeat"/>
    <property type="match status" value="1"/>
</dbReference>
<dbReference type="InterPro" id="IPR036770">
    <property type="entry name" value="Ankyrin_rpt-contain_sf"/>
</dbReference>
<dbReference type="Gene3D" id="1.25.40.20">
    <property type="entry name" value="Ankyrin repeat-containing domain"/>
    <property type="match status" value="3"/>
</dbReference>
<dbReference type="GO" id="GO:0004540">
    <property type="term" value="F:RNA nuclease activity"/>
    <property type="evidence" value="ECO:0007669"/>
    <property type="project" value="TreeGrafter"/>
</dbReference>
<protein>
    <submittedName>
        <fullName evidence="5 6">Uncharacterized protein</fullName>
    </submittedName>
</protein>
<dbReference type="InterPro" id="IPR002110">
    <property type="entry name" value="Ankyrin_rpt"/>
</dbReference>
<dbReference type="AlphaFoldDB" id="B0W486"/>
<dbReference type="STRING" id="7176.B0W486"/>
<dbReference type="eggNOG" id="KOG0504">
    <property type="taxonomic scope" value="Eukaryota"/>
</dbReference>
<keyword evidence="2 3" id="KW-0040">ANK repeat</keyword>
<dbReference type="PANTHER" id="PTHR24141:SF1">
    <property type="entry name" value="2-5A-DEPENDENT RIBONUCLEASE"/>
    <property type="match status" value="1"/>
</dbReference>
<dbReference type="SMART" id="SM00248">
    <property type="entry name" value="ANK"/>
    <property type="match status" value="5"/>
</dbReference>
<proteinExistence type="predicted"/>
<feature type="region of interest" description="Disordered" evidence="4">
    <location>
        <begin position="1"/>
        <end position="130"/>
    </location>
</feature>
<evidence type="ECO:0000256" key="3">
    <source>
        <dbReference type="PROSITE-ProRule" id="PRU00023"/>
    </source>
</evidence>
<dbReference type="HOGENOM" id="CLU_797547_0_0_1"/>
<feature type="repeat" description="ANK" evidence="3">
    <location>
        <begin position="316"/>
        <end position="348"/>
    </location>
</feature>
<dbReference type="Proteomes" id="UP000002320">
    <property type="component" value="Unassembled WGS sequence"/>
</dbReference>
<evidence type="ECO:0000313" key="5">
    <source>
        <dbReference type="EMBL" id="EDS32930.1"/>
    </source>
</evidence>
<dbReference type="EnsemblMetazoa" id="CPIJ001846-RA">
    <property type="protein sequence ID" value="CPIJ001846-PA"/>
    <property type="gene ID" value="CPIJ001846"/>
</dbReference>
<gene>
    <name evidence="6" type="primary">6033012</name>
    <name evidence="5" type="ORF">CpipJ_CPIJ001846</name>
</gene>
<sequence>MEAKSSKFRGHPPPSTSHDHVVPLKAPPLQSSLASATSRKNRGGPAAAVRHTVKFKEQSDQDILVVTVEPPSPLSPSPEPRFHLPPVPPPPTGTPHPQVSAKKSKTSAKKATDNESTTRRKAVPVGHKPRLSEGCTSLMYACQQGLTEEIVKELREKPDAVHRRDRNNRGALHYATSSRDIVAAASVAMVAPELIESADEDGFTPLHLAVIQGNLQLVNLLLANGADVNALDNEGHSVVHWATVCGEVEALRSVLNAGADVSTPDINGGSPLHYAAQMCGANYEGKTARASAKLALEILNTLLAHPDTSVEVEDKDGRQPLLWASSAGSAKAVLALIKAGAHVESADK</sequence>
<organism>
    <name type="scientific">Culex quinquefasciatus</name>
    <name type="common">Southern house mosquito</name>
    <name type="synonym">Culex pungens</name>
    <dbReference type="NCBI Taxonomy" id="7176"/>
    <lineage>
        <taxon>Eukaryota</taxon>
        <taxon>Metazoa</taxon>
        <taxon>Ecdysozoa</taxon>
        <taxon>Arthropoda</taxon>
        <taxon>Hexapoda</taxon>
        <taxon>Insecta</taxon>
        <taxon>Pterygota</taxon>
        <taxon>Neoptera</taxon>
        <taxon>Endopterygota</taxon>
        <taxon>Diptera</taxon>
        <taxon>Nematocera</taxon>
        <taxon>Culicoidea</taxon>
        <taxon>Culicidae</taxon>
        <taxon>Culicinae</taxon>
        <taxon>Culicini</taxon>
        <taxon>Culex</taxon>
        <taxon>Culex</taxon>
    </lineage>
</organism>
<accession>B0W486</accession>
<evidence type="ECO:0000313" key="6">
    <source>
        <dbReference type="EnsemblMetazoa" id="CPIJ001846-PA"/>
    </source>
</evidence>
<dbReference type="GO" id="GO:0003723">
    <property type="term" value="F:RNA binding"/>
    <property type="evidence" value="ECO:0007669"/>
    <property type="project" value="TreeGrafter"/>
</dbReference>
<evidence type="ECO:0000313" key="7">
    <source>
        <dbReference type="Proteomes" id="UP000002320"/>
    </source>
</evidence>
<dbReference type="Pfam" id="PF12796">
    <property type="entry name" value="Ank_2"/>
    <property type="match status" value="1"/>
</dbReference>
<dbReference type="EMBL" id="DS231835">
    <property type="protein sequence ID" value="EDS32930.1"/>
    <property type="molecule type" value="Genomic_DNA"/>
</dbReference>
<dbReference type="PROSITE" id="PS50297">
    <property type="entry name" value="ANK_REP_REGION"/>
    <property type="match status" value="3"/>
</dbReference>
<dbReference type="VEuPathDB" id="VectorBase:CQUJHB005393"/>
<reference evidence="6" key="2">
    <citation type="submission" date="2021-02" db="UniProtKB">
        <authorList>
            <consortium name="EnsemblMetazoa"/>
        </authorList>
    </citation>
    <scope>IDENTIFICATION</scope>
    <source>
        <strain evidence="6">JHB</strain>
    </source>
</reference>
<evidence type="ECO:0000256" key="4">
    <source>
        <dbReference type="SAM" id="MobiDB-lite"/>
    </source>
</evidence>
<evidence type="ECO:0000256" key="2">
    <source>
        <dbReference type="ARBA" id="ARBA00023043"/>
    </source>
</evidence>
<keyword evidence="7" id="KW-1185">Reference proteome</keyword>
<dbReference type="PANTHER" id="PTHR24141">
    <property type="entry name" value="2-5A-DEPENDENT RIBONUCLEASE"/>
    <property type="match status" value="1"/>
</dbReference>
<feature type="repeat" description="ANK" evidence="3">
    <location>
        <begin position="201"/>
        <end position="233"/>
    </location>
</feature>
<keyword evidence="1" id="KW-0677">Repeat</keyword>
<dbReference type="OrthoDB" id="10258888at2759"/>
<evidence type="ECO:0000256" key="1">
    <source>
        <dbReference type="ARBA" id="ARBA00022737"/>
    </source>
</evidence>
<dbReference type="VEuPathDB" id="VectorBase:CPIJ001846"/>
<feature type="repeat" description="ANK" evidence="3">
    <location>
        <begin position="234"/>
        <end position="266"/>
    </location>
</feature>
<feature type="compositionally biased region" description="Polar residues" evidence="4">
    <location>
        <begin position="29"/>
        <end position="38"/>
    </location>
</feature>
<feature type="compositionally biased region" description="Basic residues" evidence="4">
    <location>
        <begin position="1"/>
        <end position="10"/>
    </location>
</feature>
<dbReference type="KEGG" id="cqu:CpipJ_CPIJ001846"/>
<dbReference type="InParanoid" id="B0W486"/>
<feature type="compositionally biased region" description="Pro residues" evidence="4">
    <location>
        <begin position="70"/>
        <end position="94"/>
    </location>
</feature>
<dbReference type="OMA" id="RILHELW"/>
<reference evidence="5" key="1">
    <citation type="submission" date="2007-03" db="EMBL/GenBank/DDBJ databases">
        <title>Annotation of Culex pipiens quinquefasciatus.</title>
        <authorList>
            <consortium name="The Broad Institute Genome Sequencing Platform"/>
            <person name="Atkinson P.W."/>
            <person name="Hemingway J."/>
            <person name="Christensen B.M."/>
            <person name="Higgs S."/>
            <person name="Kodira C."/>
            <person name="Hannick L."/>
            <person name="Megy K."/>
            <person name="O'Leary S."/>
            <person name="Pearson M."/>
            <person name="Haas B.J."/>
            <person name="Mauceli E."/>
            <person name="Wortman J.R."/>
            <person name="Lee N.H."/>
            <person name="Guigo R."/>
            <person name="Stanke M."/>
            <person name="Alvarado L."/>
            <person name="Amedeo P."/>
            <person name="Antoine C.H."/>
            <person name="Arensburger P."/>
            <person name="Bidwell S.L."/>
            <person name="Crawford M."/>
            <person name="Camaro F."/>
            <person name="Devon K."/>
            <person name="Engels R."/>
            <person name="Hammond M."/>
            <person name="Howarth C."/>
            <person name="Koehrsen M."/>
            <person name="Lawson D."/>
            <person name="Montgomery P."/>
            <person name="Nene V."/>
            <person name="Nusbaum C."/>
            <person name="Puiu D."/>
            <person name="Romero-Severson J."/>
            <person name="Severson D.W."/>
            <person name="Shumway M."/>
            <person name="Sisk P."/>
            <person name="Stolte C."/>
            <person name="Zeng Q."/>
            <person name="Eisenstadt E."/>
            <person name="Fraser-Liggett C."/>
            <person name="Strausberg R."/>
            <person name="Galagan J."/>
            <person name="Birren B."/>
            <person name="Collins F.H."/>
        </authorList>
    </citation>
    <scope>NUCLEOTIDE SEQUENCE [LARGE SCALE GENOMIC DNA]</scope>
    <source>
        <strain evidence="5">JHB</strain>
    </source>
</reference>
<dbReference type="GO" id="GO:0006396">
    <property type="term" value="P:RNA processing"/>
    <property type="evidence" value="ECO:0007669"/>
    <property type="project" value="TreeGrafter"/>
</dbReference>